<name>A0A429K0I3_9GAMM</name>
<evidence type="ECO:0000313" key="2">
    <source>
        <dbReference type="Proteomes" id="UP000276905"/>
    </source>
</evidence>
<accession>A0A429K0I3</accession>
<organism evidence="1 2">
    <name type="scientific">Acinetobacter lactucae</name>
    <dbReference type="NCBI Taxonomy" id="1785128"/>
    <lineage>
        <taxon>Bacteria</taxon>
        <taxon>Pseudomonadati</taxon>
        <taxon>Pseudomonadota</taxon>
        <taxon>Gammaproteobacteria</taxon>
        <taxon>Moraxellales</taxon>
        <taxon>Moraxellaceae</taxon>
        <taxon>Acinetobacter</taxon>
        <taxon>Acinetobacter calcoaceticus/baumannii complex</taxon>
    </lineage>
</organism>
<dbReference type="Pfam" id="PF16460">
    <property type="entry name" value="Phage_TTP_11"/>
    <property type="match status" value="1"/>
</dbReference>
<comment type="caution">
    <text evidence="1">The sequence shown here is derived from an EMBL/GenBank/DDBJ whole genome shotgun (WGS) entry which is preliminary data.</text>
</comment>
<dbReference type="Gene3D" id="4.10.410.40">
    <property type="match status" value="1"/>
</dbReference>
<dbReference type="Proteomes" id="UP000276905">
    <property type="component" value="Unassembled WGS sequence"/>
</dbReference>
<dbReference type="EMBL" id="RFES01000005">
    <property type="protein sequence ID" value="RSO57537.1"/>
    <property type="molecule type" value="Genomic_DNA"/>
</dbReference>
<dbReference type="AlphaFoldDB" id="A0A429K0I3"/>
<dbReference type="RefSeq" id="WP_125698858.1">
    <property type="nucleotide sequence ID" value="NZ_RFES01000005.1"/>
</dbReference>
<sequence>MSVLRTQGTNVFISDGTAITKAICITAIDLGSDSTSKLENTCLEETKSKAYLTGLNDPGDGSITFNLDPENETHIQLLDWADDHKELTFYIGASDGVAEPTIATGTVTVPTTRTFWTYKASLAPSTPTFEADSLVSYQVTMQRSTGVQIIPKAA</sequence>
<evidence type="ECO:0008006" key="3">
    <source>
        <dbReference type="Google" id="ProtNLM"/>
    </source>
</evidence>
<reference evidence="1 2" key="1">
    <citation type="submission" date="2018-10" db="EMBL/GenBank/DDBJ databases">
        <title>GWAS and RNA-Seq identify cryptic mechanisms of antimicrobial resistance in Acinetobacter baumannii.</title>
        <authorList>
            <person name="Sahl J.W."/>
        </authorList>
    </citation>
    <scope>NUCLEOTIDE SEQUENCE [LARGE SCALE GENOMIC DNA]</scope>
    <source>
        <strain evidence="1 2">TG41018</strain>
    </source>
</reference>
<evidence type="ECO:0000313" key="1">
    <source>
        <dbReference type="EMBL" id="RSO57537.1"/>
    </source>
</evidence>
<dbReference type="InterPro" id="IPR032495">
    <property type="entry name" value="Phage_TTP_11"/>
</dbReference>
<proteinExistence type="predicted"/>
<protein>
    <recommendedName>
        <fullName evidence="3">Phage tail protein</fullName>
    </recommendedName>
</protein>
<gene>
    <name evidence="1" type="ORF">EA756_08570</name>
</gene>